<dbReference type="InterPro" id="IPR037883">
    <property type="entry name" value="Knr4/Smi1-like_sf"/>
</dbReference>
<evidence type="ECO:0000313" key="3">
    <source>
        <dbReference type="EMBL" id="ASA24771.1"/>
    </source>
</evidence>
<reference evidence="3 4" key="1">
    <citation type="submission" date="2017-06" db="EMBL/GenBank/DDBJ databases">
        <title>Complete genome sequence of Paenibacillus donghaensis KCTC 13049T isolated from East Sea sediment, South Korea.</title>
        <authorList>
            <person name="Jung B.K."/>
            <person name="Hong S.-J."/>
            <person name="Shin J.-H."/>
        </authorList>
    </citation>
    <scope>NUCLEOTIDE SEQUENCE [LARGE SCALE GENOMIC DNA]</scope>
    <source>
        <strain evidence="3 4">KCTC 13049</strain>
    </source>
</reference>
<organism evidence="3 4">
    <name type="scientific">Paenibacillus donghaensis</name>
    <dbReference type="NCBI Taxonomy" id="414771"/>
    <lineage>
        <taxon>Bacteria</taxon>
        <taxon>Bacillati</taxon>
        <taxon>Bacillota</taxon>
        <taxon>Bacilli</taxon>
        <taxon>Bacillales</taxon>
        <taxon>Paenibacillaceae</taxon>
        <taxon>Paenibacillus</taxon>
    </lineage>
</organism>
<dbReference type="RefSeq" id="WP_087918739.1">
    <property type="nucleotide sequence ID" value="NZ_CP021780.1"/>
</dbReference>
<proteinExistence type="predicted"/>
<dbReference type="Gene3D" id="1.25.40.10">
    <property type="entry name" value="Tetratricopeptide repeat domain"/>
    <property type="match status" value="1"/>
</dbReference>
<evidence type="ECO:0000256" key="1">
    <source>
        <dbReference type="PROSITE-ProRule" id="PRU00339"/>
    </source>
</evidence>
<gene>
    <name evidence="3" type="ORF">B9T62_30845</name>
</gene>
<dbReference type="Gene3D" id="3.40.1580.10">
    <property type="entry name" value="SMI1/KNR4-like"/>
    <property type="match status" value="1"/>
</dbReference>
<sequence>MEQDLIIQLKKWHEDNEFQSIVDTITAIPPENRNYEIRSYLARALNNLGCYEEGLTQLRELAAEGEQDALWHYRVGFSLFYMKDYAEAAEAFGQANRLNPQDAEARHFLYRSKRAAERQSRKERSALMPLDLSAFWEDSAYAREEYISEPPSDELITSVEAELGYKLPGFYIELMKQQNGGIPVNTAFATDEATSWAEDHIEISAIMGIGRDKPYSLCGSDGSLFMIEDWGYPDIGVVICDCPSAGHDVVMLDYRACGRDGEPAVIHVDQEADYEITLLANSFESFIRGLESSEGYDTSEEDKHESLEKVASGRFSALLAELCARVTEVDDIEGKIRSICTRIVEAKGHFSLHADDRSVLIYDLQFWLYTKSYPDTSREAYLEAYSEMIAFGGEFSTGGYAPAFITDWLDQRIQAGMIIEQHGVLRMTEQAIAELLVRVNEAADPGEGAAVQ</sequence>
<feature type="domain" description="Knr4/Smi1-like" evidence="2">
    <location>
        <begin position="150"/>
        <end position="289"/>
    </location>
</feature>
<dbReference type="InterPro" id="IPR011990">
    <property type="entry name" value="TPR-like_helical_dom_sf"/>
</dbReference>
<dbReference type="InterPro" id="IPR019734">
    <property type="entry name" value="TPR_rpt"/>
</dbReference>
<evidence type="ECO:0000259" key="2">
    <source>
        <dbReference type="SMART" id="SM00860"/>
    </source>
</evidence>
<dbReference type="AlphaFoldDB" id="A0A2Z2KUK7"/>
<dbReference type="OrthoDB" id="8657476at2"/>
<accession>A0A2Z2KUK7</accession>
<protein>
    <submittedName>
        <fullName evidence="3">Glucan biosynthesis protein</fullName>
    </submittedName>
</protein>
<dbReference type="KEGG" id="pdh:B9T62_30845"/>
<dbReference type="PROSITE" id="PS50005">
    <property type="entry name" value="TPR"/>
    <property type="match status" value="1"/>
</dbReference>
<name>A0A2Z2KUK7_9BACL</name>
<keyword evidence="4" id="KW-1185">Reference proteome</keyword>
<feature type="repeat" description="TPR" evidence="1">
    <location>
        <begin position="69"/>
        <end position="102"/>
    </location>
</feature>
<dbReference type="Proteomes" id="UP000249890">
    <property type="component" value="Chromosome"/>
</dbReference>
<dbReference type="InterPro" id="IPR018958">
    <property type="entry name" value="Knr4/Smi1-like_dom"/>
</dbReference>
<keyword evidence="1" id="KW-0802">TPR repeat</keyword>
<dbReference type="Pfam" id="PF14568">
    <property type="entry name" value="SUKH_6"/>
    <property type="match status" value="1"/>
</dbReference>
<evidence type="ECO:0000313" key="4">
    <source>
        <dbReference type="Proteomes" id="UP000249890"/>
    </source>
</evidence>
<dbReference type="SUPFAM" id="SSF160631">
    <property type="entry name" value="SMI1/KNR4-like"/>
    <property type="match status" value="1"/>
</dbReference>
<dbReference type="SUPFAM" id="SSF48452">
    <property type="entry name" value="TPR-like"/>
    <property type="match status" value="1"/>
</dbReference>
<dbReference type="SMART" id="SM00860">
    <property type="entry name" value="SMI1_KNR4"/>
    <property type="match status" value="1"/>
</dbReference>
<dbReference type="EMBL" id="CP021780">
    <property type="protein sequence ID" value="ASA24771.1"/>
    <property type="molecule type" value="Genomic_DNA"/>
</dbReference>